<gene>
    <name evidence="2" type="ORF">ALGA_3295</name>
</gene>
<reference evidence="3" key="2">
    <citation type="journal article" date="2020" name="Antonie Van Leeuwenhoek">
        <title>Labilibaculum antarcticum sp. nov., a novel facultative anaerobic, psychrotorelant bacterium isolated from marine sediment of Antarctica.</title>
        <authorList>
            <person name="Watanabe M."/>
            <person name="Kojima H."/>
            <person name="Fukui M."/>
        </authorList>
    </citation>
    <scope>NUCLEOTIDE SEQUENCE [LARGE SCALE GENOMIC DNA]</scope>
    <source>
        <strain evidence="3">SPP2</strain>
    </source>
</reference>
<dbReference type="EMBL" id="AP018042">
    <property type="protein sequence ID" value="BAX81595.1"/>
    <property type="molecule type" value="Genomic_DNA"/>
</dbReference>
<dbReference type="PROSITE" id="PS51257">
    <property type="entry name" value="PROKAR_LIPOPROTEIN"/>
    <property type="match status" value="1"/>
</dbReference>
<evidence type="ECO:0000313" key="2">
    <source>
        <dbReference type="EMBL" id="BAX81595.1"/>
    </source>
</evidence>
<reference evidence="2 3" key="1">
    <citation type="journal article" date="2018" name="Mar. Genomics">
        <title>Complete genome sequence of Marinifilaceae bacterium strain SPP2, isolated from the Antarctic marine sediment.</title>
        <authorList>
            <person name="Watanabe M."/>
            <person name="Kojima H."/>
            <person name="Fukui M."/>
        </authorList>
    </citation>
    <scope>NUCLEOTIDE SEQUENCE [LARGE SCALE GENOMIC DNA]</scope>
    <source>
        <strain evidence="2 3">SPP2</strain>
    </source>
</reference>
<dbReference type="Proteomes" id="UP000218267">
    <property type="component" value="Chromosome"/>
</dbReference>
<accession>A0A1Y1CML6</accession>
<dbReference type="KEGG" id="mbas:ALGA_3295"/>
<protein>
    <submittedName>
        <fullName evidence="2">Uncharacterized protein</fullName>
    </submittedName>
</protein>
<evidence type="ECO:0000256" key="1">
    <source>
        <dbReference type="SAM" id="MobiDB-lite"/>
    </source>
</evidence>
<sequence length="496" mass="53428">MIMDLYKKGIFALLIMGLIVSCDDTISPEDESSVGTGLTEITFSSFEATTGPDENGVEDGTYMTVKPLAIGVTSYDVDFGNGGSLVTIEPGGSASYDYPNEVEEVIYTITVTAKSDEGLESITKTEDVTVIHEVAAVTSAPDSPTEGLEEVLYIYSNGIENDGSFISYRYKAAGVDFTKGAAQQGEVTMESGNKVMQYSRLSEQVAASIQLDEIIVADAFESGIAATHLRLDVHSDFAVGINKLKVTLVNGDTEYVFNQDLVDGEWVSLDLDLDTDFSAPVVQFDEIKFELGTEGMANDAATLNVDNVYLHKPITSVILNGDFDAKTDHWRFTTFTDGTTTPFGSSSDGSWTNYDESDNGSKTAGAKWSASQSGGSLQSSDSRYAYQALNLLPNTDYVLEYEYTIKSDEADDPIGGRSIVGLVLDDHYIDGADAVANISSNLGNHVGTIAEGKFSDTRGTLVQLQFTTNDSGEVAVMFYAVTPVDAWIDNVKVYQD</sequence>
<evidence type="ECO:0000313" key="3">
    <source>
        <dbReference type="Proteomes" id="UP000218267"/>
    </source>
</evidence>
<keyword evidence="3" id="KW-1185">Reference proteome</keyword>
<dbReference type="AlphaFoldDB" id="A0A1Y1CML6"/>
<proteinExistence type="predicted"/>
<name>A0A1Y1CML6_9BACT</name>
<feature type="region of interest" description="Disordered" evidence="1">
    <location>
        <begin position="343"/>
        <end position="374"/>
    </location>
</feature>
<dbReference type="Gene3D" id="2.60.120.260">
    <property type="entry name" value="Galactose-binding domain-like"/>
    <property type="match status" value="1"/>
</dbReference>
<organism evidence="2 3">
    <name type="scientific">Labilibaculum antarcticum</name>
    <dbReference type="NCBI Taxonomy" id="1717717"/>
    <lineage>
        <taxon>Bacteria</taxon>
        <taxon>Pseudomonadati</taxon>
        <taxon>Bacteroidota</taxon>
        <taxon>Bacteroidia</taxon>
        <taxon>Marinilabiliales</taxon>
        <taxon>Marinifilaceae</taxon>
        <taxon>Labilibaculum</taxon>
    </lineage>
</organism>